<accession>A0A0D8X5B8</accession>
<proteinExistence type="predicted"/>
<sequence>MGAGKTAVMVHWNTFRLDNVLCDFAVELESNSQGTDWVHRELQQGANPPYPITPNQSNEIVNNDEKFAAELGMLHIEPERMHIKEQKLTMMDNRKKRLTAIL</sequence>
<organism evidence="1 2">
    <name type="scientific">Dictyocaulus viviparus</name>
    <name type="common">Bovine lungworm</name>
    <dbReference type="NCBI Taxonomy" id="29172"/>
    <lineage>
        <taxon>Eukaryota</taxon>
        <taxon>Metazoa</taxon>
        <taxon>Ecdysozoa</taxon>
        <taxon>Nematoda</taxon>
        <taxon>Chromadorea</taxon>
        <taxon>Rhabditida</taxon>
        <taxon>Rhabditina</taxon>
        <taxon>Rhabditomorpha</taxon>
        <taxon>Strongyloidea</taxon>
        <taxon>Metastrongylidae</taxon>
        <taxon>Dictyocaulus</taxon>
    </lineage>
</organism>
<dbReference type="EMBL" id="KN722088">
    <property type="protein sequence ID" value="KJH39673.1"/>
    <property type="molecule type" value="Genomic_DNA"/>
</dbReference>
<reference evidence="2" key="2">
    <citation type="journal article" date="2016" name="Sci. Rep.">
        <title>Dictyocaulus viviparus genome, variome and transcriptome elucidate lungworm biology and support future intervention.</title>
        <authorList>
            <person name="McNulty S.N."/>
            <person name="Strube C."/>
            <person name="Rosa B.A."/>
            <person name="Martin J.C."/>
            <person name="Tyagi R."/>
            <person name="Choi Y.J."/>
            <person name="Wang Q."/>
            <person name="Hallsworth Pepin K."/>
            <person name="Zhang X."/>
            <person name="Ozersky P."/>
            <person name="Wilson R.K."/>
            <person name="Sternberg P.W."/>
            <person name="Gasser R.B."/>
            <person name="Mitreva M."/>
        </authorList>
    </citation>
    <scope>NUCLEOTIDE SEQUENCE [LARGE SCALE GENOMIC DNA]</scope>
    <source>
        <strain evidence="2">HannoverDv2000</strain>
    </source>
</reference>
<gene>
    <name evidence="1" type="ORF">DICVIV_14445</name>
</gene>
<evidence type="ECO:0000313" key="2">
    <source>
        <dbReference type="Proteomes" id="UP000053766"/>
    </source>
</evidence>
<name>A0A0D8X5B8_DICVI</name>
<protein>
    <submittedName>
        <fullName evidence="1">Uncharacterized protein</fullName>
    </submittedName>
</protein>
<dbReference type="Proteomes" id="UP000053766">
    <property type="component" value="Unassembled WGS sequence"/>
</dbReference>
<dbReference type="AlphaFoldDB" id="A0A0D8X5B8"/>
<reference evidence="1 2" key="1">
    <citation type="submission" date="2013-11" db="EMBL/GenBank/DDBJ databases">
        <title>Draft genome of the bovine lungworm Dictyocaulus viviparus.</title>
        <authorList>
            <person name="Mitreva M."/>
        </authorList>
    </citation>
    <scope>NUCLEOTIDE SEQUENCE [LARGE SCALE GENOMIC DNA]</scope>
    <source>
        <strain evidence="1 2">HannoverDv2000</strain>
    </source>
</reference>
<evidence type="ECO:0000313" key="1">
    <source>
        <dbReference type="EMBL" id="KJH39673.1"/>
    </source>
</evidence>
<keyword evidence="2" id="KW-1185">Reference proteome</keyword>